<keyword evidence="3" id="KW-0067">ATP-binding</keyword>
<dbReference type="PANTHER" id="PTHR37825:SF1">
    <property type="entry name" value="TRNA(MET) CYTIDINE ACETATE LIGASE"/>
    <property type="match status" value="1"/>
</dbReference>
<comment type="subcellular location">
    <subcellularLocation>
        <location evidence="3">Cytoplasm</location>
    </subcellularLocation>
</comment>
<keyword evidence="3" id="KW-0820">tRNA-binding</keyword>
<dbReference type="OrthoDB" id="9769796at2"/>
<keyword evidence="3" id="KW-0547">Nucleotide-binding</keyword>
<evidence type="ECO:0000313" key="5">
    <source>
        <dbReference type="Proteomes" id="UP000189941"/>
    </source>
</evidence>
<dbReference type="Gene3D" id="3.40.50.620">
    <property type="entry name" value="HUPs"/>
    <property type="match status" value="1"/>
</dbReference>
<dbReference type="HAMAP" id="MF_01539">
    <property type="entry name" value="TmcAL"/>
    <property type="match status" value="1"/>
</dbReference>
<proteinExistence type="inferred from homology"/>
<dbReference type="Pfam" id="PF05636">
    <property type="entry name" value="HIGH_NTase1"/>
    <property type="match status" value="1"/>
</dbReference>
<keyword evidence="1 3" id="KW-0436">Ligase</keyword>
<feature type="binding site" evidence="3">
    <location>
        <begin position="7"/>
        <end position="20"/>
    </location>
    <ligand>
        <name>ATP</name>
        <dbReference type="ChEBI" id="CHEBI:30616"/>
    </ligand>
</feature>
<accession>A0A1T4JK20</accession>
<dbReference type="GO" id="GO:0016740">
    <property type="term" value="F:transferase activity"/>
    <property type="evidence" value="ECO:0007669"/>
    <property type="project" value="UniProtKB-KW"/>
</dbReference>
<dbReference type="RefSeq" id="WP_078754942.1">
    <property type="nucleotide sequence ID" value="NZ_FUWO01000001.1"/>
</dbReference>
<keyword evidence="4" id="KW-0808">Transferase</keyword>
<comment type="catalytic activity">
    <reaction evidence="3">
        <text>cytidine(34) in elongator tRNA(Met) + acetate + ATP = N(4)-acetylcytidine(34) in elongator tRNA(Met) + AMP + diphosphate</text>
        <dbReference type="Rhea" id="RHEA:58144"/>
        <dbReference type="Rhea" id="RHEA-COMP:10693"/>
        <dbReference type="Rhea" id="RHEA-COMP:10694"/>
        <dbReference type="ChEBI" id="CHEBI:30089"/>
        <dbReference type="ChEBI" id="CHEBI:30616"/>
        <dbReference type="ChEBI" id="CHEBI:33019"/>
        <dbReference type="ChEBI" id="CHEBI:74900"/>
        <dbReference type="ChEBI" id="CHEBI:82748"/>
        <dbReference type="ChEBI" id="CHEBI:456215"/>
    </reaction>
</comment>
<keyword evidence="3" id="KW-0963">Cytoplasm</keyword>
<dbReference type="AlphaFoldDB" id="A0A1T4JK20"/>
<dbReference type="InterPro" id="IPR008513">
    <property type="entry name" value="tRNA(Met)_cyd_acetate_ligase"/>
</dbReference>
<reference evidence="5" key="1">
    <citation type="submission" date="2017-02" db="EMBL/GenBank/DDBJ databases">
        <authorList>
            <person name="Varghese N."/>
            <person name="Submissions S."/>
        </authorList>
    </citation>
    <scope>NUCLEOTIDE SEQUENCE [LARGE SCALE GENOMIC DNA]</scope>
    <source>
        <strain evidence="5">DSM 15739</strain>
    </source>
</reference>
<feature type="binding site" evidence="3">
    <location>
        <position position="161"/>
    </location>
    <ligand>
        <name>ATP</name>
        <dbReference type="ChEBI" id="CHEBI:30616"/>
    </ligand>
</feature>
<keyword evidence="3" id="KW-0694">RNA-binding</keyword>
<feature type="binding site" evidence="3">
    <location>
        <begin position="186"/>
        <end position="187"/>
    </location>
    <ligand>
        <name>ATP</name>
        <dbReference type="ChEBI" id="CHEBI:30616"/>
    </ligand>
</feature>
<keyword evidence="2 3" id="KW-0819">tRNA processing</keyword>
<feature type="binding site" evidence="3">
    <location>
        <position position="101"/>
    </location>
    <ligand>
        <name>ATP</name>
        <dbReference type="ChEBI" id="CHEBI:30616"/>
    </ligand>
</feature>
<name>A0A1T4JK20_9LACT</name>
<dbReference type="STRING" id="1121925.SAMN02746011_00053"/>
<evidence type="ECO:0000256" key="1">
    <source>
        <dbReference type="ARBA" id="ARBA00022598"/>
    </source>
</evidence>
<dbReference type="Proteomes" id="UP000189941">
    <property type="component" value="Unassembled WGS sequence"/>
</dbReference>
<organism evidence="4 5">
    <name type="scientific">Globicatella sulfidifaciens DSM 15739</name>
    <dbReference type="NCBI Taxonomy" id="1121925"/>
    <lineage>
        <taxon>Bacteria</taxon>
        <taxon>Bacillati</taxon>
        <taxon>Bacillota</taxon>
        <taxon>Bacilli</taxon>
        <taxon>Lactobacillales</taxon>
        <taxon>Aerococcaceae</taxon>
        <taxon>Globicatella</taxon>
    </lineage>
</organism>
<dbReference type="GO" id="GO:0000049">
    <property type="term" value="F:tRNA binding"/>
    <property type="evidence" value="ECO:0007669"/>
    <property type="project" value="UniProtKB-KW"/>
</dbReference>
<comment type="similarity">
    <text evidence="3">Belongs to the TmcAL family.</text>
</comment>
<dbReference type="InterPro" id="IPR014729">
    <property type="entry name" value="Rossmann-like_a/b/a_fold"/>
</dbReference>
<protein>
    <recommendedName>
        <fullName evidence="3">tRNA(Met) cytidine acetate ligase</fullName>
        <ecNumber evidence="3">6.3.4.-</ecNumber>
    </recommendedName>
</protein>
<dbReference type="EC" id="6.3.4.-" evidence="3"/>
<keyword evidence="5" id="KW-1185">Reference proteome</keyword>
<dbReference type="GO" id="GO:0016879">
    <property type="term" value="F:ligase activity, forming carbon-nitrogen bonds"/>
    <property type="evidence" value="ECO:0007669"/>
    <property type="project" value="UniProtKB-UniRule"/>
</dbReference>
<dbReference type="GO" id="GO:0005737">
    <property type="term" value="C:cytoplasm"/>
    <property type="evidence" value="ECO:0007669"/>
    <property type="project" value="UniProtKB-SubCell"/>
</dbReference>
<dbReference type="SUPFAM" id="SSF52374">
    <property type="entry name" value="Nucleotidylyl transferase"/>
    <property type="match status" value="1"/>
</dbReference>
<evidence type="ECO:0000256" key="3">
    <source>
        <dbReference type="HAMAP-Rule" id="MF_01539"/>
    </source>
</evidence>
<dbReference type="EMBL" id="FUWO01000001">
    <property type="protein sequence ID" value="SJZ30496.1"/>
    <property type="molecule type" value="Genomic_DNA"/>
</dbReference>
<dbReference type="PANTHER" id="PTHR37825">
    <property type="entry name" value="TRNA(MET) CYTIDINE ACETATE LIGASE"/>
    <property type="match status" value="1"/>
</dbReference>
<comment type="function">
    <text evidence="3">Catalyzes the formation of N(4)-acetylcytidine (ac(4)C) at the wobble position of elongator tRNA(Met), using acetate and ATP as substrates. First activates an acetate ion to form acetyladenylate (Ac-AMP) and then transfers the acetyl group to tRNA to form ac(4)C34.</text>
</comment>
<sequence length="383" mass="43965">MKIVGLIAEYNPLHKGHQYQLKQIRRSSQCDVLVVVMSGNVVQRGQFAVLDKWQRAQIAIDSGADFVFELPLLASLQSADYFAKVGIELLALLNCSEVYFGSEQADIQTLTQFVETVEAHRAALDIEIKAALKTGLSYAASYQQAIVSVLGESDFDSSLPNHQLGIQYIKANRQLKHAMILQTIKRIKNEDGLYSATSVREKITQGQLQSAEVPLFTWQAIQANAPVLMNDYWPLLKYQLTTHNAESLKHIFGIKEGFEVAILNQLRWAMSWDDFVNRLTSKRWTAASVNRILIAVLGNITDQQWQDYKTNYAKQPVIRLLAYRESHSHYLKDLRHQSVEIIANWKKDYADRYHLQWRIDQVYQLNPIKSLQEQNLTLYPIKR</sequence>
<evidence type="ECO:0000256" key="2">
    <source>
        <dbReference type="ARBA" id="ARBA00022694"/>
    </source>
</evidence>
<dbReference type="GO" id="GO:0005524">
    <property type="term" value="F:ATP binding"/>
    <property type="evidence" value="ECO:0007669"/>
    <property type="project" value="UniProtKB-KW"/>
</dbReference>
<dbReference type="GO" id="GO:0006400">
    <property type="term" value="P:tRNA modification"/>
    <property type="evidence" value="ECO:0007669"/>
    <property type="project" value="UniProtKB-UniRule"/>
</dbReference>
<gene>
    <name evidence="3" type="primary">tmcAL</name>
    <name evidence="4" type="ORF">SAMN02746011_00053</name>
</gene>
<evidence type="ECO:0000313" key="4">
    <source>
        <dbReference type="EMBL" id="SJZ30496.1"/>
    </source>
</evidence>